<dbReference type="Gene3D" id="6.10.340.10">
    <property type="match status" value="1"/>
</dbReference>
<evidence type="ECO:0000313" key="11">
    <source>
        <dbReference type="Proteomes" id="UP000503011"/>
    </source>
</evidence>
<accession>A0A6F8YB14</accession>
<feature type="transmembrane region" description="Helical" evidence="7">
    <location>
        <begin position="308"/>
        <end position="333"/>
    </location>
</feature>
<dbReference type="InterPro" id="IPR050428">
    <property type="entry name" value="TCS_sensor_his_kinase"/>
</dbReference>
<dbReference type="Gene3D" id="3.30.565.10">
    <property type="entry name" value="Histidine kinase-like ATPase, C-terminal domain"/>
    <property type="match status" value="1"/>
</dbReference>
<dbReference type="KEGG" id="psuu:Psuf_006080"/>
<keyword evidence="4" id="KW-0808">Transferase</keyword>
<keyword evidence="7" id="KW-1133">Transmembrane helix</keyword>
<evidence type="ECO:0000313" key="10">
    <source>
        <dbReference type="EMBL" id="BCB83295.1"/>
    </source>
</evidence>
<dbReference type="PANTHER" id="PTHR45436">
    <property type="entry name" value="SENSOR HISTIDINE KINASE YKOH"/>
    <property type="match status" value="1"/>
</dbReference>
<dbReference type="RefSeq" id="WP_232074509.1">
    <property type="nucleotide sequence ID" value="NZ_AP022871.1"/>
</dbReference>
<dbReference type="InterPro" id="IPR003594">
    <property type="entry name" value="HATPase_dom"/>
</dbReference>
<name>A0A6F8YB14_9ACTN</name>
<evidence type="ECO:0000256" key="5">
    <source>
        <dbReference type="ARBA" id="ARBA00022777"/>
    </source>
</evidence>
<evidence type="ECO:0000256" key="2">
    <source>
        <dbReference type="ARBA" id="ARBA00012438"/>
    </source>
</evidence>
<feature type="compositionally biased region" description="Polar residues" evidence="6">
    <location>
        <begin position="709"/>
        <end position="722"/>
    </location>
</feature>
<dbReference type="Proteomes" id="UP000503011">
    <property type="component" value="Chromosome"/>
</dbReference>
<gene>
    <name evidence="10" type="ORF">Psuf_006080</name>
</gene>
<dbReference type="EMBL" id="AP022871">
    <property type="protein sequence ID" value="BCB83295.1"/>
    <property type="molecule type" value="Genomic_DNA"/>
</dbReference>
<organism evidence="10 11">
    <name type="scientific">Phytohabitans suffuscus</name>
    <dbReference type="NCBI Taxonomy" id="624315"/>
    <lineage>
        <taxon>Bacteria</taxon>
        <taxon>Bacillati</taxon>
        <taxon>Actinomycetota</taxon>
        <taxon>Actinomycetes</taxon>
        <taxon>Micromonosporales</taxon>
        <taxon>Micromonosporaceae</taxon>
    </lineage>
</organism>
<dbReference type="EC" id="2.7.13.3" evidence="2"/>
<keyword evidence="8" id="KW-0732">Signal</keyword>
<keyword evidence="7" id="KW-0812">Transmembrane</keyword>
<dbReference type="GO" id="GO:0005886">
    <property type="term" value="C:plasma membrane"/>
    <property type="evidence" value="ECO:0007669"/>
    <property type="project" value="TreeGrafter"/>
</dbReference>
<dbReference type="GO" id="GO:0000160">
    <property type="term" value="P:phosphorelay signal transduction system"/>
    <property type="evidence" value="ECO:0007669"/>
    <property type="project" value="TreeGrafter"/>
</dbReference>
<proteinExistence type="predicted"/>
<dbReference type="Pfam" id="PF02518">
    <property type="entry name" value="HATPase_c"/>
    <property type="match status" value="1"/>
</dbReference>
<dbReference type="InterPro" id="IPR036890">
    <property type="entry name" value="HATPase_C_sf"/>
</dbReference>
<feature type="domain" description="Histidine kinase/HSP90-like ATPase" evidence="9">
    <location>
        <begin position="512"/>
        <end position="622"/>
    </location>
</feature>
<reference evidence="10 11" key="1">
    <citation type="submission" date="2020-03" db="EMBL/GenBank/DDBJ databases">
        <title>Whole genome shotgun sequence of Phytohabitans suffuscus NBRC 105367.</title>
        <authorList>
            <person name="Komaki H."/>
            <person name="Tamura T."/>
        </authorList>
    </citation>
    <scope>NUCLEOTIDE SEQUENCE [LARGE SCALE GENOMIC DNA]</scope>
    <source>
        <strain evidence="10 11">NBRC 105367</strain>
    </source>
</reference>
<feature type="region of interest" description="Disordered" evidence="6">
    <location>
        <begin position="775"/>
        <end position="796"/>
    </location>
</feature>
<feature type="chain" id="PRO_5039232679" description="histidine kinase" evidence="8">
    <location>
        <begin position="21"/>
        <end position="829"/>
    </location>
</feature>
<comment type="catalytic activity">
    <reaction evidence="1">
        <text>ATP + protein L-histidine = ADP + protein N-phospho-L-histidine.</text>
        <dbReference type="EC" id="2.7.13.3"/>
    </reaction>
</comment>
<keyword evidence="7" id="KW-0472">Membrane</keyword>
<evidence type="ECO:0000256" key="8">
    <source>
        <dbReference type="SAM" id="SignalP"/>
    </source>
</evidence>
<evidence type="ECO:0000256" key="7">
    <source>
        <dbReference type="SAM" id="Phobius"/>
    </source>
</evidence>
<feature type="region of interest" description="Disordered" evidence="6">
    <location>
        <begin position="666"/>
        <end position="685"/>
    </location>
</feature>
<dbReference type="AlphaFoldDB" id="A0A6F8YB14"/>
<evidence type="ECO:0000256" key="4">
    <source>
        <dbReference type="ARBA" id="ARBA00022679"/>
    </source>
</evidence>
<feature type="signal peptide" evidence="8">
    <location>
        <begin position="1"/>
        <end position="20"/>
    </location>
</feature>
<keyword evidence="5" id="KW-0418">Kinase</keyword>
<dbReference type="SUPFAM" id="SSF55874">
    <property type="entry name" value="ATPase domain of HSP90 chaperone/DNA topoisomerase II/histidine kinase"/>
    <property type="match status" value="1"/>
</dbReference>
<evidence type="ECO:0000256" key="6">
    <source>
        <dbReference type="SAM" id="MobiDB-lite"/>
    </source>
</evidence>
<protein>
    <recommendedName>
        <fullName evidence="2">histidine kinase</fullName>
        <ecNumber evidence="2">2.7.13.3</ecNumber>
    </recommendedName>
</protein>
<feature type="region of interest" description="Disordered" evidence="6">
    <location>
        <begin position="709"/>
        <end position="745"/>
    </location>
</feature>
<keyword evidence="3" id="KW-0597">Phosphoprotein</keyword>
<dbReference type="PANTHER" id="PTHR45436:SF5">
    <property type="entry name" value="SENSOR HISTIDINE KINASE TRCS"/>
    <property type="match status" value="1"/>
</dbReference>
<evidence type="ECO:0000256" key="1">
    <source>
        <dbReference type="ARBA" id="ARBA00000085"/>
    </source>
</evidence>
<reference evidence="10 11" key="2">
    <citation type="submission" date="2020-03" db="EMBL/GenBank/DDBJ databases">
        <authorList>
            <person name="Ichikawa N."/>
            <person name="Kimura A."/>
            <person name="Kitahashi Y."/>
            <person name="Uohara A."/>
        </authorList>
    </citation>
    <scope>NUCLEOTIDE SEQUENCE [LARGE SCALE GENOMIC DNA]</scope>
    <source>
        <strain evidence="10 11">NBRC 105367</strain>
    </source>
</reference>
<dbReference type="GO" id="GO:0004673">
    <property type="term" value="F:protein histidine kinase activity"/>
    <property type="evidence" value="ECO:0007669"/>
    <property type="project" value="UniProtKB-EC"/>
</dbReference>
<feature type="compositionally biased region" description="Low complexity" evidence="6">
    <location>
        <begin position="731"/>
        <end position="741"/>
    </location>
</feature>
<keyword evidence="11" id="KW-1185">Reference proteome</keyword>
<sequence length="829" mass="88185">MRTKLATVLVIPSLAFTVVAGVQTSALIGQATVLDEFAGQVALGQQITTLVHDLQSERDRTAGNLAALQARKTSANQASADIRQYYVAVDRSAADFREAADPLAGGDAAWQVTYNRARDAVDDLPTLRGAAASGAVGTDTVIANYTRTIDSLLTLLAQPSPGVERPELTQMVLRYVELARIKEVGSRLRARLYAAASAGAYGPTDQVELTDLRAQQLTALADFRVAATNAQVLRYEQAAGDAKFTAAVAMEQTTIATGSGDAKVLEPFRWWSLSQDRHDLLRQVESDVLGDAVDEAGTRSSDQLRRTLLVAGAVLAVLLIALIISVMIGRSVARSLHELRRHALHVAQDELPEAIERLRAVGHGVPKIEVPPSTVRSMDEVGEVADAFVAVHRSAVDLAVEQAIMRRNVNAMFVNLARRSQVLVERQLELLDELEREEGDPDQLASLFKLDHLAARMRRNDESLLVLAGTESSRRWNEPVALSAVAMAAAAEIEQYPRVRHEAVDNLYVIGHAVADVVHLLAELLENATNFSAPFTQVKMTTRSSSGRTATVEIVDEGLGMSDTALEEANVLLAEPPAADVAASERMGLFVVSHLAARHSIRVRLVAAERGIIATVWLPPSLLAPAPQGRALPEPAARPALAAVAAVPDSVTRELRLAAAPAALAGVPQQRTPPRPALPALPAADAGAATRVRRAPTRAEDVLKSVGATATETGSTWWSRQGGTRAGTLNGGPATVPPAASGPGGPTPPTVPITGGMMANGLPLRVPMAQLPPVDDEPQPAARIPTSRVEPDPEAVGSMLSKYYSGVRRAEAEDTADVRRTIVDQEAIQ</sequence>
<dbReference type="SMART" id="SM00387">
    <property type="entry name" value="HATPase_c"/>
    <property type="match status" value="1"/>
</dbReference>
<dbReference type="InterPro" id="IPR013587">
    <property type="entry name" value="Nitrate/nitrite_sensing"/>
</dbReference>
<dbReference type="Pfam" id="PF08376">
    <property type="entry name" value="NIT"/>
    <property type="match status" value="1"/>
</dbReference>
<evidence type="ECO:0000259" key="9">
    <source>
        <dbReference type="SMART" id="SM00387"/>
    </source>
</evidence>
<evidence type="ECO:0000256" key="3">
    <source>
        <dbReference type="ARBA" id="ARBA00022553"/>
    </source>
</evidence>